<sequence>MKFLSSSGVPMKRFCSLLVLTALLIGTSFLAHAQTAGTASVQGTVTDPTGASIPNAKVTFTNTGTHTSRATATDGAGIFSLPNLPVGAYSLVIAAPGFQGYTRTGVLEVGNNIQINPALTVGSSTEQVEVQATGAALDTETSSFKQVIDQKRITELPLNGRQATDLILISGGAVTAPTGDLTGSKNYQSSTVIAVAGGQGNYNNYVLDGGYHVDNFTNVNLPFPFPDALHEFSVENNSLPARNGVHPGALVNVVTNSGTNQWHGTVFEFLRNNIINSTNFFSTAKDTLKRNQFGGTLGGKIITDKLFFFGGYQGTRNKQVGNATSYCIPTPAELTGDFSQQPSKTASRCGIASTKIVDPVTGADISATRKIPQSSLNQQTLNLIKYLPNSQADQYGLVNIALPANSTEDQYIGRLDYTWSARHSLFGRYFITNYNQPSYYSPTNILLTSTAGNSERVQTFTLGDTFIVTPHLVNTFHGTYSRRRDTRGPTAGGINATTLGANLYVYAPVDLRLNVTNNFSTGCGTCAPGFFNVNTEDFTNDVDYLHGKHQFAFGGEIIRTGDNTNTGYLFNGDYTFSGQLSGAKNKNVGEPLIDFLTGQMSSFSQSRAQQTTYRQTMFSIYGQDTYHFTQRLTVNIGLRWEPNLYQTDKFGRGSTFIRSAFDANQHSTKFPNAPAGSFYYGDAGVPKSFTDNRLANFSPRAALTYDPYGTGRTIFRFGGAIMYDSPALYTSQRLTSNPPFVNEIDLNGQFSFSQPWAGYPGGDPFPGVYPPNASAPFPTNTLYILMPRHIQTPTVNQWTASVQQDLGRGWSFSINYLGDHNSHLWLGRGINQAVYIPGIWTGPGSCGALTISPGVGKACSSTGNSNLRTVLSLANPVQGQGYSPTMTLISDGNDSTYSGVIAAIQHRMSNNFSFLANYTWSHCISVGDAPGDIALPIFEDSNNPRLDRANCGFDVRHIFNTSIVASSHFSSLHGIAGGVVNNWQIAPIVRILSGLPLNVTTGTDNSLTGQGNDRPNVINPNAVYTHAQIYQKTPGNLAYLNSAAFTTNAIGTLGNLGRNAFRQPNYYNVDAALSRTFPIHERLAFQLRLEAFNALNHPNFNRFTTTLSSGSTFGDATAAADPRIFQLAGKFTF</sequence>
<dbReference type="InterPro" id="IPR039426">
    <property type="entry name" value="TonB-dep_rcpt-like"/>
</dbReference>
<evidence type="ECO:0000256" key="6">
    <source>
        <dbReference type="ARBA" id="ARBA00023237"/>
    </source>
</evidence>
<evidence type="ECO:0000256" key="2">
    <source>
        <dbReference type="ARBA" id="ARBA00022448"/>
    </source>
</evidence>
<accession>A0AAU7D889</accession>
<keyword evidence="9" id="KW-0645">Protease</keyword>
<evidence type="ECO:0000256" key="1">
    <source>
        <dbReference type="ARBA" id="ARBA00004571"/>
    </source>
</evidence>
<dbReference type="GO" id="GO:0009279">
    <property type="term" value="C:cell outer membrane"/>
    <property type="evidence" value="ECO:0007669"/>
    <property type="project" value="UniProtKB-SubCell"/>
</dbReference>
<dbReference type="InterPro" id="IPR036942">
    <property type="entry name" value="Beta-barrel_TonB_sf"/>
</dbReference>
<dbReference type="GO" id="GO:0044718">
    <property type="term" value="P:siderophore transmembrane transport"/>
    <property type="evidence" value="ECO:0007669"/>
    <property type="project" value="TreeGrafter"/>
</dbReference>
<dbReference type="Gene3D" id="2.40.170.20">
    <property type="entry name" value="TonB-dependent receptor, beta-barrel domain"/>
    <property type="match status" value="1"/>
</dbReference>
<keyword evidence="9" id="KW-0378">Hydrolase</keyword>
<evidence type="ECO:0000256" key="7">
    <source>
        <dbReference type="SAM" id="SignalP"/>
    </source>
</evidence>
<organism evidence="9">
    <name type="scientific">Edaphobacter paludis</name>
    <dbReference type="NCBI Taxonomy" id="3035702"/>
    <lineage>
        <taxon>Bacteria</taxon>
        <taxon>Pseudomonadati</taxon>
        <taxon>Acidobacteriota</taxon>
        <taxon>Terriglobia</taxon>
        <taxon>Terriglobales</taxon>
        <taxon>Acidobacteriaceae</taxon>
        <taxon>Edaphobacter</taxon>
    </lineage>
</organism>
<evidence type="ECO:0000313" key="10">
    <source>
        <dbReference type="EMBL" id="XBH13443.1"/>
    </source>
</evidence>
<evidence type="ECO:0000256" key="3">
    <source>
        <dbReference type="ARBA" id="ARBA00022452"/>
    </source>
</evidence>
<evidence type="ECO:0000256" key="4">
    <source>
        <dbReference type="ARBA" id="ARBA00022692"/>
    </source>
</evidence>
<feature type="chain" id="PRO_5043288409" evidence="7">
    <location>
        <begin position="34"/>
        <end position="1133"/>
    </location>
</feature>
<dbReference type="AlphaFoldDB" id="A0AAU7CYN1"/>
<protein>
    <submittedName>
        <fullName evidence="9">Carboxypeptidase regulatory-like domain-containing protein</fullName>
    </submittedName>
</protein>
<feature type="domain" description="TonB-dependent transporter Oar-like beta-barrel" evidence="8">
    <location>
        <begin position="254"/>
        <end position="1126"/>
    </location>
</feature>
<dbReference type="SUPFAM" id="SSF56935">
    <property type="entry name" value="Porins"/>
    <property type="match status" value="1"/>
</dbReference>
<dbReference type="Gene3D" id="2.60.40.1120">
    <property type="entry name" value="Carboxypeptidase-like, regulatory domain"/>
    <property type="match status" value="1"/>
</dbReference>
<comment type="subcellular location">
    <subcellularLocation>
        <location evidence="1">Cell outer membrane</location>
        <topology evidence="1">Multi-pass membrane protein</topology>
    </subcellularLocation>
</comment>
<dbReference type="SUPFAM" id="SSF49464">
    <property type="entry name" value="Carboxypeptidase regulatory domain-like"/>
    <property type="match status" value="1"/>
</dbReference>
<dbReference type="PANTHER" id="PTHR30069:SF46">
    <property type="entry name" value="OAR PROTEIN"/>
    <property type="match status" value="1"/>
</dbReference>
<evidence type="ECO:0000256" key="5">
    <source>
        <dbReference type="ARBA" id="ARBA00023136"/>
    </source>
</evidence>
<dbReference type="EMBL" id="CP121195">
    <property type="protein sequence ID" value="XBH13443.1"/>
    <property type="molecule type" value="Genomic_DNA"/>
</dbReference>
<name>A0AAU7CYN1_9BACT</name>
<dbReference type="RefSeq" id="WP_348267514.1">
    <property type="nucleotide sequence ID" value="NZ_CP121194.1"/>
</dbReference>
<dbReference type="InterPro" id="IPR008969">
    <property type="entry name" value="CarboxyPept-like_regulatory"/>
</dbReference>
<dbReference type="InterPro" id="IPR057601">
    <property type="entry name" value="Oar-like_b-barrel"/>
</dbReference>
<dbReference type="GO" id="GO:0015344">
    <property type="term" value="F:siderophore uptake transmembrane transporter activity"/>
    <property type="evidence" value="ECO:0007669"/>
    <property type="project" value="TreeGrafter"/>
</dbReference>
<keyword evidence="7" id="KW-0732">Signal</keyword>
<accession>A0AAU7CYN1</accession>
<dbReference type="PROSITE" id="PS01156">
    <property type="entry name" value="TONB_DEPENDENT_REC_2"/>
    <property type="match status" value="1"/>
</dbReference>
<feature type="signal peptide" evidence="7">
    <location>
        <begin position="1"/>
        <end position="33"/>
    </location>
</feature>
<keyword evidence="4" id="KW-0812">Transmembrane</keyword>
<keyword evidence="6" id="KW-0998">Cell outer membrane</keyword>
<reference evidence="9" key="1">
    <citation type="submission" date="2023-03" db="EMBL/GenBank/DDBJ databases">
        <title>Edaphobacter sp.</title>
        <authorList>
            <person name="Huber K.J."/>
            <person name="Papendorf J."/>
            <person name="Pilke C."/>
            <person name="Bunk B."/>
            <person name="Sproeer C."/>
            <person name="Pester M."/>
        </authorList>
    </citation>
    <scope>NUCLEOTIDE SEQUENCE</scope>
    <source>
        <strain evidence="9">DSM 109919</strain>
        <strain evidence="10">DSM 109920</strain>
    </source>
</reference>
<dbReference type="InterPro" id="IPR010917">
    <property type="entry name" value="TonB_rcpt_CS"/>
</dbReference>
<dbReference type="EMBL" id="CP121194">
    <property type="protein sequence ID" value="XBH10007.1"/>
    <property type="molecule type" value="Genomic_DNA"/>
</dbReference>
<keyword evidence="9" id="KW-0121">Carboxypeptidase</keyword>
<evidence type="ECO:0000259" key="8">
    <source>
        <dbReference type="Pfam" id="PF25183"/>
    </source>
</evidence>
<proteinExistence type="predicted"/>
<keyword evidence="2" id="KW-0813">Transport</keyword>
<keyword evidence="3" id="KW-1134">Transmembrane beta strand</keyword>
<dbReference type="Pfam" id="PF25183">
    <property type="entry name" value="OMP_b-brl_4"/>
    <property type="match status" value="1"/>
</dbReference>
<dbReference type="Pfam" id="PF13620">
    <property type="entry name" value="CarboxypepD_reg"/>
    <property type="match status" value="1"/>
</dbReference>
<gene>
    <name evidence="9" type="ORF">P4G45_16215</name>
    <name evidence="10" type="ORF">P8936_17425</name>
</gene>
<keyword evidence="5" id="KW-0472">Membrane</keyword>
<dbReference type="KEGG" id="epl:P4G45_16215"/>
<dbReference type="GO" id="GO:0004180">
    <property type="term" value="F:carboxypeptidase activity"/>
    <property type="evidence" value="ECO:0007669"/>
    <property type="project" value="UniProtKB-KW"/>
</dbReference>
<dbReference type="PANTHER" id="PTHR30069">
    <property type="entry name" value="TONB-DEPENDENT OUTER MEMBRANE RECEPTOR"/>
    <property type="match status" value="1"/>
</dbReference>
<evidence type="ECO:0000313" key="9">
    <source>
        <dbReference type="EMBL" id="XBH10007.1"/>
    </source>
</evidence>